<name>A0ABV9VRV4_9ACTN</name>
<dbReference type="Pfam" id="PF00534">
    <property type="entry name" value="Glycos_transf_1"/>
    <property type="match status" value="1"/>
</dbReference>
<keyword evidence="6" id="KW-1185">Reference proteome</keyword>
<dbReference type="Pfam" id="PF13439">
    <property type="entry name" value="Glyco_transf_4"/>
    <property type="match status" value="1"/>
</dbReference>
<dbReference type="SUPFAM" id="SSF53756">
    <property type="entry name" value="UDP-Glycosyltransferase/glycogen phosphorylase"/>
    <property type="match status" value="1"/>
</dbReference>
<keyword evidence="2 5" id="KW-0808">Transferase</keyword>
<gene>
    <name evidence="5" type="ORF">ACFPIJ_11375</name>
</gene>
<dbReference type="InterPro" id="IPR001296">
    <property type="entry name" value="Glyco_trans_1"/>
</dbReference>
<sequence>MRILLWHGYRLSGTGSNECARALALAWSRDGHDVTLFSQEPRPEHFDIGAASAVRPDIDGILPVFVLDRYEGLHARLLPDFTPAERDHYVRRNAAALREHLPADLVYTNHVLMGGPVGAATGARYTVSVHGSELEYSMRGRPDLARLGQEALRGAAATYVGSAHAGGVLTEICGPVPRVHQVPSGVDTDRWRPRPRLEALAALAAEPSPAAGVTDRLTAFLADDEPTVVYVGRLLHNKGVHLLLKALDGLDARAVIVGSGGHRADLAASAPPRTLFTGPLGHRQLVHLLPLADVSVVPSIFPEAFGMVAAEAAASGTPPLVARHSGLAEIAARLASAYPPEFAQLTSFEPGDPADLHRKLRALLLLPPDERRRLGLAARQVAVTHWGWPRIARHTLDVIR</sequence>
<comment type="caution">
    <text evidence="5">The sequence shown here is derived from an EMBL/GenBank/DDBJ whole genome shotgun (WGS) entry which is preliminary data.</text>
</comment>
<feature type="domain" description="Glycosyltransferase subfamily 4-like N-terminal" evidence="4">
    <location>
        <begin position="15"/>
        <end position="190"/>
    </location>
</feature>
<evidence type="ECO:0000259" key="3">
    <source>
        <dbReference type="Pfam" id="PF00534"/>
    </source>
</evidence>
<evidence type="ECO:0000313" key="6">
    <source>
        <dbReference type="Proteomes" id="UP001595912"/>
    </source>
</evidence>
<dbReference type="GO" id="GO:0016757">
    <property type="term" value="F:glycosyltransferase activity"/>
    <property type="evidence" value="ECO:0007669"/>
    <property type="project" value="UniProtKB-KW"/>
</dbReference>
<dbReference type="EMBL" id="JBHSIU010000011">
    <property type="protein sequence ID" value="MFC4998434.1"/>
    <property type="molecule type" value="Genomic_DNA"/>
</dbReference>
<reference evidence="6" key="1">
    <citation type="journal article" date="2019" name="Int. J. Syst. Evol. Microbiol.">
        <title>The Global Catalogue of Microorganisms (GCM) 10K type strain sequencing project: providing services to taxonomists for standard genome sequencing and annotation.</title>
        <authorList>
            <consortium name="The Broad Institute Genomics Platform"/>
            <consortium name="The Broad Institute Genome Sequencing Center for Infectious Disease"/>
            <person name="Wu L."/>
            <person name="Ma J."/>
        </authorList>
    </citation>
    <scope>NUCLEOTIDE SEQUENCE [LARGE SCALE GENOMIC DNA]</scope>
    <source>
        <strain evidence="6">CGMCC 4.7152</strain>
    </source>
</reference>
<evidence type="ECO:0000259" key="4">
    <source>
        <dbReference type="Pfam" id="PF13439"/>
    </source>
</evidence>
<evidence type="ECO:0000313" key="5">
    <source>
        <dbReference type="EMBL" id="MFC4998434.1"/>
    </source>
</evidence>
<dbReference type="RefSeq" id="WP_380114682.1">
    <property type="nucleotide sequence ID" value="NZ_JBHSIU010000011.1"/>
</dbReference>
<feature type="domain" description="Glycosyl transferase family 1" evidence="3">
    <location>
        <begin position="222"/>
        <end position="380"/>
    </location>
</feature>
<dbReference type="Gene3D" id="3.40.50.2000">
    <property type="entry name" value="Glycogen Phosphorylase B"/>
    <property type="match status" value="2"/>
</dbReference>
<dbReference type="PANTHER" id="PTHR45947">
    <property type="entry name" value="SULFOQUINOVOSYL TRANSFERASE SQD2"/>
    <property type="match status" value="1"/>
</dbReference>
<evidence type="ECO:0000256" key="2">
    <source>
        <dbReference type="ARBA" id="ARBA00022679"/>
    </source>
</evidence>
<dbReference type="EC" id="2.4.-.-" evidence="5"/>
<dbReference type="Proteomes" id="UP001595912">
    <property type="component" value="Unassembled WGS sequence"/>
</dbReference>
<proteinExistence type="predicted"/>
<keyword evidence="1 5" id="KW-0328">Glycosyltransferase</keyword>
<protein>
    <submittedName>
        <fullName evidence="5">Glycosyltransferase family 4 protein</fullName>
        <ecNumber evidence="5">2.4.-.-</ecNumber>
    </submittedName>
</protein>
<dbReference type="InterPro" id="IPR028098">
    <property type="entry name" value="Glyco_trans_4-like_N"/>
</dbReference>
<evidence type="ECO:0000256" key="1">
    <source>
        <dbReference type="ARBA" id="ARBA00022676"/>
    </source>
</evidence>
<dbReference type="InterPro" id="IPR050194">
    <property type="entry name" value="Glycosyltransferase_grp1"/>
</dbReference>
<dbReference type="PANTHER" id="PTHR45947:SF3">
    <property type="entry name" value="SULFOQUINOVOSYL TRANSFERASE SQD2"/>
    <property type="match status" value="1"/>
</dbReference>
<organism evidence="5 6">
    <name type="scientific">Dactylosporangium cerinum</name>
    <dbReference type="NCBI Taxonomy" id="1434730"/>
    <lineage>
        <taxon>Bacteria</taxon>
        <taxon>Bacillati</taxon>
        <taxon>Actinomycetota</taxon>
        <taxon>Actinomycetes</taxon>
        <taxon>Micromonosporales</taxon>
        <taxon>Micromonosporaceae</taxon>
        <taxon>Dactylosporangium</taxon>
    </lineage>
</organism>
<accession>A0ABV9VRV4</accession>
<dbReference type="CDD" id="cd03801">
    <property type="entry name" value="GT4_PimA-like"/>
    <property type="match status" value="1"/>
</dbReference>